<evidence type="ECO:0000256" key="2">
    <source>
        <dbReference type="ARBA" id="ARBA00006781"/>
    </source>
</evidence>
<dbReference type="InterPro" id="IPR025602">
    <property type="entry name" value="BCP1_family"/>
</dbReference>
<evidence type="ECO:0000256" key="1">
    <source>
        <dbReference type="ARBA" id="ARBA00004647"/>
    </source>
</evidence>
<accession>A0A836ACS5</accession>
<organism evidence="4 5">
    <name type="scientific">Ovis aries</name>
    <name type="common">Sheep</name>
    <dbReference type="NCBI Taxonomy" id="9940"/>
    <lineage>
        <taxon>Eukaryota</taxon>
        <taxon>Metazoa</taxon>
        <taxon>Chordata</taxon>
        <taxon>Craniata</taxon>
        <taxon>Vertebrata</taxon>
        <taxon>Euteleostomi</taxon>
        <taxon>Mammalia</taxon>
        <taxon>Eutheria</taxon>
        <taxon>Laurasiatheria</taxon>
        <taxon>Artiodactyla</taxon>
        <taxon>Ruminantia</taxon>
        <taxon>Pecora</taxon>
        <taxon>Bovidae</taxon>
        <taxon>Caprinae</taxon>
        <taxon>Ovis</taxon>
    </lineage>
</organism>
<feature type="compositionally biased region" description="Basic and acidic residues" evidence="3">
    <location>
        <begin position="1"/>
        <end position="10"/>
    </location>
</feature>
<name>A0A836ACS5_SHEEP</name>
<feature type="region of interest" description="Disordered" evidence="3">
    <location>
        <begin position="1"/>
        <end position="33"/>
    </location>
</feature>
<evidence type="ECO:0000256" key="3">
    <source>
        <dbReference type="SAM" id="MobiDB-lite"/>
    </source>
</evidence>
<gene>
    <name evidence="4" type="ORF">JEQ12_018957</name>
</gene>
<evidence type="ECO:0000313" key="4">
    <source>
        <dbReference type="EMBL" id="KAG5205707.1"/>
    </source>
</evidence>
<dbReference type="PANTHER" id="PTHR13261">
    <property type="entry name" value="BRCA2 AND CDKN1A INTERACTING PROTEIN"/>
    <property type="match status" value="1"/>
</dbReference>
<protein>
    <recommendedName>
        <fullName evidence="6">BRCA2 and CDKN1A-interacting protein</fullName>
    </recommendedName>
</protein>
<comment type="similarity">
    <text evidence="2">Belongs to the BCP1 family.</text>
</comment>
<comment type="caution">
    <text evidence="4">The sequence shown here is derived from an EMBL/GenBank/DDBJ whole genome shotgun (WGS) entry which is preliminary data.</text>
</comment>
<evidence type="ECO:0000313" key="5">
    <source>
        <dbReference type="Proteomes" id="UP000664991"/>
    </source>
</evidence>
<proteinExistence type="inferred from homology"/>
<sequence>MPPALGKEEQEDRVEEEDEDDSDEEEDEEDEVVNEEVNIEFEAYSISDNDYDGIKKLLQQLFLKAPVDSRTHRSLDSTEPHRECDQANGCFRRQR</sequence>
<dbReference type="AlphaFoldDB" id="A0A836ACS5"/>
<feature type="region of interest" description="Disordered" evidence="3">
    <location>
        <begin position="68"/>
        <end position="95"/>
    </location>
</feature>
<dbReference type="Pfam" id="PF13862">
    <property type="entry name" value="BCCIP"/>
    <property type="match status" value="1"/>
</dbReference>
<comment type="subcellular location">
    <subcellularLocation>
        <location evidence="1">Cytoplasm</location>
        <location evidence="1">Cytoskeleton</location>
        <location evidence="1">Spindle pole</location>
    </subcellularLocation>
</comment>
<feature type="compositionally biased region" description="Acidic residues" evidence="3">
    <location>
        <begin position="11"/>
        <end position="33"/>
    </location>
</feature>
<reference evidence="4 5" key="1">
    <citation type="submission" date="2020-12" db="EMBL/GenBank/DDBJ databases">
        <title>De novo assembly of Tibetan sheep genome.</title>
        <authorList>
            <person name="Li X."/>
        </authorList>
    </citation>
    <scope>NUCLEOTIDE SEQUENCE [LARGE SCALE GENOMIC DNA]</scope>
    <source>
        <tissue evidence="4">Heart</tissue>
    </source>
</reference>
<dbReference type="EMBL" id="JAEMGP010000008">
    <property type="protein sequence ID" value="KAG5205707.1"/>
    <property type="molecule type" value="Genomic_DNA"/>
</dbReference>
<dbReference type="GO" id="GO:0000922">
    <property type="term" value="C:spindle pole"/>
    <property type="evidence" value="ECO:0007669"/>
    <property type="project" value="UniProtKB-SubCell"/>
</dbReference>
<dbReference type="GO" id="GO:0005634">
    <property type="term" value="C:nucleus"/>
    <property type="evidence" value="ECO:0007669"/>
    <property type="project" value="TreeGrafter"/>
</dbReference>
<evidence type="ECO:0008006" key="6">
    <source>
        <dbReference type="Google" id="ProtNLM"/>
    </source>
</evidence>
<feature type="compositionally biased region" description="Basic and acidic residues" evidence="3">
    <location>
        <begin position="68"/>
        <end position="85"/>
    </location>
</feature>
<dbReference type="PANTHER" id="PTHR13261:SF0">
    <property type="entry name" value="BRCA2 AND CDKN1A-INTERACTING PROTEIN"/>
    <property type="match status" value="1"/>
</dbReference>
<dbReference type="Proteomes" id="UP000664991">
    <property type="component" value="Unassembled WGS sequence"/>
</dbReference>